<feature type="domain" description="Beta/gamma crystallin 'Greek key'" evidence="4">
    <location>
        <begin position="1079"/>
        <end position="1133"/>
    </location>
</feature>
<name>A0ABD1K8I4_9TELE</name>
<comment type="caution">
    <text evidence="5">The sequence shown here is derived from an EMBL/GenBank/DDBJ whole genome shotgun (WGS) entry which is preliminary data.</text>
</comment>
<dbReference type="Gene3D" id="2.60.20.10">
    <property type="entry name" value="Crystallins"/>
    <property type="match status" value="5"/>
</dbReference>
<dbReference type="InterPro" id="IPR011024">
    <property type="entry name" value="G_crystallin-like"/>
</dbReference>
<proteinExistence type="inferred from homology"/>
<keyword evidence="6" id="KW-1185">Reference proteome</keyword>
<dbReference type="InterPro" id="IPR050252">
    <property type="entry name" value="Beta/Gamma-Crystallin"/>
</dbReference>
<feature type="domain" description="Beta/gamma crystallin 'Greek key'" evidence="4">
    <location>
        <begin position="1529"/>
        <end position="1570"/>
    </location>
</feature>
<evidence type="ECO:0000313" key="5">
    <source>
        <dbReference type="EMBL" id="KAL2095417.1"/>
    </source>
</evidence>
<dbReference type="InterPro" id="IPR035992">
    <property type="entry name" value="Ricin_B-like_lectins"/>
</dbReference>
<gene>
    <name evidence="5" type="ORF">ACEWY4_010136</name>
</gene>
<keyword evidence="2" id="KW-0677">Repeat</keyword>
<dbReference type="InterPro" id="IPR000772">
    <property type="entry name" value="Ricin_B_lectin"/>
</dbReference>
<reference evidence="5 6" key="1">
    <citation type="submission" date="2024-09" db="EMBL/GenBank/DDBJ databases">
        <title>A chromosome-level genome assembly of Gray's grenadier anchovy, Coilia grayii.</title>
        <authorList>
            <person name="Fu Z."/>
        </authorList>
    </citation>
    <scope>NUCLEOTIDE SEQUENCE [LARGE SCALE GENOMIC DNA]</scope>
    <source>
        <strain evidence="5">G4</strain>
        <tissue evidence="5">Muscle</tissue>
    </source>
</reference>
<sequence length="1706" mass="186791">MKRQNSWQDGIARIFKSYDSDKTAGDSDDTGPENDSKSVSERDDNPDVDGAQDMPKAFQGCEGEEGDNCSDRDTQEISVLDNEAGSESEPPDRQLSTLGPPKSPGPSSPVPASDSFLKRLGNLFHFFSKAESRALQLEQNSTVPLSSLCPEGITCGLHRSLQASETTELSRGDSVGPCGQEMDKPPSQQENSALEDKQAAIVAAPTDPEGQMPKSLLSVEEDYGTAQSPDTNCLPLRQDSDEGQQQTFEGPAVVTHTTYRGQKEVRKMRRRQHLQIYSPISEGNESQLSRGSVSSEGEGSPCPLSLSADLPQASKLTAELIDMCSEQSKHSLPMKEDHLKASSQAAGVQLAYAQDAVLPCMAEDNAPPEYQGCQEASLSLLLPDVRNSENNSLLCANKSLDAQSPDQAAGLVDYNQSIVTSAAMPHLHEDNLQCESKAMVEIILRNALTALQEMETSKESDSCESDVECKPFVFAAIRHGYREDNYDFKLATQELEDKHVVPTNEDDQVLSSRAQGEGSRSTFSSGYESIAGSDTDIRSSPGQSYEGSPQSLPTIGQQFESPSVVMPGITKEEATEHPESDNTNCKKNKIESVSIKTNTTFVEVKDGDSEVCIVTDDKPAIAFEVNNLHFYSCLGSEPEVHDVSNDIIPNFPQNSEQSVDIDPVSRCTIQSGSVDEEDDKLVPGKVILPGTVIVNTAVAITDSFSSECEPEEKVQNQEDMRPKPLQIAQESLESYTINGKAITEPTCFSDCESSPEWTTTVANQCAISEDWCQSSEMYVEASDVKESFTALAANTQDKNVDLEQSGSSIILLVSAPPPPLLYPGFPLIGEEEEMDDIFVNDTGPMERPSAARRGKIYPFSLSPILEEEENLQVPPATEEELKSSEQQACSILSLLQSVSERLQSSAFSDGDPETCTDSLDAFPCPRWYSLSDSEGIDEKDHLTDQDVTLPSKISEKDETEMVGSTEQAANGLPHEVPEEKDWVSLLTKPKRITSSPYYDYLKTKPTSLPIVENINEGKISKALVREELPILGKIIPRPSVMHIYKGVTFSGEEQTIFSDVFDTGGMAFKTGASIQVQAGCWLLYVEAGFRGSCVVLEEGEKILTRGEKQVPQQNDNSTDSTDQVHVGSIRTVVKDDGIPEIHCHGECESPVVLYSQREDLKAVQISNFTVKSGCWLAYEDTGFSGNFAVLETEGKISYGPGSPISQARSLRPLTRGGPKVRRPLDPKMVLYELPGFRGQSRELLANMPQVEGLQRVCSLRVLSGIWVGYSREHYRGRQCLVEEGEYGDCRELCGSDCAFLSFRFLLSDCIEPAISLKNALSSETAPMDIVDQDVPDMENLGGPNLVPVSISVKSGVWVAYSGKFFSENQYVLEKGQHSDPLDWGDCSGKVMSIRPVRLSGGIRGPKHLIRAYSEPHFCGEHQEYGSKVADCSSIHPMSFRVIHGSWVLFDEEGCSGNQFVLTEGLYPNLMSCGNVGSAIRSLKPVPNCFSDPSISLFSLDSFEGLETTALMTMDDLNGFFTQSVRVNSGLWVVYEYSNFKGRQMLLSTGSYSMWAEHSGWDTIGSLQPLRQPKAYVQLRNRALGSVLTAESTQDKDSPARMSLKAPGWLDCQQWILIDGLLKCKVGKACMSVIGGKALVGARVALWPEHGRTHQRWSLNEDGTISSHLNPSLVLDIRGGNGIDRDHFIVNQCSSDQSTQYWDIELA</sequence>
<feature type="compositionally biased region" description="Low complexity" evidence="3">
    <location>
        <begin position="289"/>
        <end position="300"/>
    </location>
</feature>
<evidence type="ECO:0000259" key="4">
    <source>
        <dbReference type="PROSITE" id="PS50915"/>
    </source>
</evidence>
<accession>A0ABD1K8I4</accession>
<evidence type="ECO:0000256" key="3">
    <source>
        <dbReference type="SAM" id="MobiDB-lite"/>
    </source>
</evidence>
<dbReference type="PANTHER" id="PTHR11818:SF38">
    <property type="entry name" value="VERY LARGE A-KINASE ANCHOR PROTEIN"/>
    <property type="match status" value="1"/>
</dbReference>
<dbReference type="Gene3D" id="2.80.10.50">
    <property type="match status" value="1"/>
</dbReference>
<feature type="compositionally biased region" description="Basic and acidic residues" evidence="3">
    <location>
        <begin position="16"/>
        <end position="25"/>
    </location>
</feature>
<feature type="region of interest" description="Disordered" evidence="3">
    <location>
        <begin position="499"/>
        <end position="560"/>
    </location>
</feature>
<dbReference type="Proteomes" id="UP001591681">
    <property type="component" value="Unassembled WGS sequence"/>
</dbReference>
<feature type="compositionally biased region" description="Polar residues" evidence="3">
    <location>
        <begin position="538"/>
        <end position="560"/>
    </location>
</feature>
<feature type="domain" description="Beta/gamma crystallin 'Greek key'" evidence="4">
    <location>
        <begin position="1444"/>
        <end position="1486"/>
    </location>
</feature>
<dbReference type="PROSITE" id="PS50915">
    <property type="entry name" value="CRYSTALLIN_BETA_GAMMA"/>
    <property type="match status" value="5"/>
</dbReference>
<evidence type="ECO:0000256" key="1">
    <source>
        <dbReference type="ARBA" id="ARBA00009646"/>
    </source>
</evidence>
<feature type="compositionally biased region" description="Basic and acidic residues" evidence="3">
    <location>
        <begin position="34"/>
        <end position="45"/>
    </location>
</feature>
<dbReference type="SUPFAM" id="SSF50370">
    <property type="entry name" value="Ricin B-like lectins"/>
    <property type="match status" value="1"/>
</dbReference>
<feature type="domain" description="Beta/gamma crystallin 'Greek key'" evidence="4">
    <location>
        <begin position="1226"/>
        <end position="1263"/>
    </location>
</feature>
<feature type="region of interest" description="Disordered" evidence="3">
    <location>
        <begin position="276"/>
        <end position="303"/>
    </location>
</feature>
<dbReference type="EMBL" id="JBHFQA010000008">
    <property type="protein sequence ID" value="KAL2095417.1"/>
    <property type="molecule type" value="Genomic_DNA"/>
</dbReference>
<dbReference type="Pfam" id="PF00030">
    <property type="entry name" value="Crystall"/>
    <property type="match status" value="5"/>
</dbReference>
<feature type="compositionally biased region" description="Polar residues" evidence="3">
    <location>
        <begin position="509"/>
        <end position="527"/>
    </location>
</feature>
<dbReference type="SMART" id="SM00247">
    <property type="entry name" value="XTALbg"/>
    <property type="match status" value="5"/>
</dbReference>
<evidence type="ECO:0000313" key="6">
    <source>
        <dbReference type="Proteomes" id="UP001591681"/>
    </source>
</evidence>
<evidence type="ECO:0000256" key="2">
    <source>
        <dbReference type="ARBA" id="ARBA00022737"/>
    </source>
</evidence>
<dbReference type="PROSITE" id="PS50231">
    <property type="entry name" value="RICIN_B_LECTIN"/>
    <property type="match status" value="1"/>
</dbReference>
<protein>
    <recommendedName>
        <fullName evidence="4">Beta/gamma crystallin 'Greek key' domain-containing protein</fullName>
    </recommendedName>
</protein>
<feature type="domain" description="Beta/gamma crystallin 'Greek key'" evidence="4">
    <location>
        <begin position="1355"/>
        <end position="1397"/>
    </location>
</feature>
<organism evidence="5 6">
    <name type="scientific">Coilia grayii</name>
    <name type="common">Gray's grenadier anchovy</name>
    <dbReference type="NCBI Taxonomy" id="363190"/>
    <lineage>
        <taxon>Eukaryota</taxon>
        <taxon>Metazoa</taxon>
        <taxon>Chordata</taxon>
        <taxon>Craniata</taxon>
        <taxon>Vertebrata</taxon>
        <taxon>Euteleostomi</taxon>
        <taxon>Actinopterygii</taxon>
        <taxon>Neopterygii</taxon>
        <taxon>Teleostei</taxon>
        <taxon>Clupei</taxon>
        <taxon>Clupeiformes</taxon>
        <taxon>Clupeoidei</taxon>
        <taxon>Engraulidae</taxon>
        <taxon>Coilinae</taxon>
        <taxon>Coilia</taxon>
    </lineage>
</organism>
<dbReference type="PANTHER" id="PTHR11818">
    <property type="entry name" value="BETA/GAMMA CRYSTALLIN"/>
    <property type="match status" value="1"/>
</dbReference>
<feature type="region of interest" description="Disordered" evidence="3">
    <location>
        <begin position="164"/>
        <end position="196"/>
    </location>
</feature>
<dbReference type="SUPFAM" id="SSF49695">
    <property type="entry name" value="gamma-Crystallin-like"/>
    <property type="match status" value="3"/>
</dbReference>
<comment type="similarity">
    <text evidence="1">Belongs to the beta/gamma-crystallin family.</text>
</comment>
<feature type="region of interest" description="Disordered" evidence="3">
    <location>
        <begin position="1"/>
        <end position="115"/>
    </location>
</feature>
<dbReference type="InterPro" id="IPR001064">
    <property type="entry name" value="Beta/gamma_crystallin"/>
</dbReference>
<dbReference type="SMART" id="SM00458">
    <property type="entry name" value="RICIN"/>
    <property type="match status" value="1"/>
</dbReference>
<dbReference type="Pfam" id="PF00652">
    <property type="entry name" value="Ricin_B_lectin"/>
    <property type="match status" value="1"/>
</dbReference>